<feature type="region of interest" description="Disordered" evidence="1">
    <location>
        <begin position="162"/>
        <end position="186"/>
    </location>
</feature>
<dbReference type="Proteomes" id="UP000751190">
    <property type="component" value="Unassembled WGS sequence"/>
</dbReference>
<feature type="region of interest" description="Disordered" evidence="1">
    <location>
        <begin position="90"/>
        <end position="131"/>
    </location>
</feature>
<name>A0A8J6CAY4_DIALT</name>
<gene>
    <name evidence="2" type="ORF">KFE25_007194</name>
</gene>
<evidence type="ECO:0000313" key="3">
    <source>
        <dbReference type="Proteomes" id="UP000751190"/>
    </source>
</evidence>
<organism evidence="2 3">
    <name type="scientific">Diacronema lutheri</name>
    <name type="common">Unicellular marine alga</name>
    <name type="synonym">Monochrysis lutheri</name>
    <dbReference type="NCBI Taxonomy" id="2081491"/>
    <lineage>
        <taxon>Eukaryota</taxon>
        <taxon>Haptista</taxon>
        <taxon>Haptophyta</taxon>
        <taxon>Pavlovophyceae</taxon>
        <taxon>Pavlovales</taxon>
        <taxon>Pavlovaceae</taxon>
        <taxon>Diacronema</taxon>
    </lineage>
</organism>
<dbReference type="EMBL" id="JAGTXO010000005">
    <property type="protein sequence ID" value="KAG8468142.1"/>
    <property type="molecule type" value="Genomic_DNA"/>
</dbReference>
<keyword evidence="3" id="KW-1185">Reference proteome</keyword>
<feature type="region of interest" description="Disordered" evidence="1">
    <location>
        <begin position="1"/>
        <end position="22"/>
    </location>
</feature>
<feature type="compositionally biased region" description="Low complexity" evidence="1">
    <location>
        <begin position="43"/>
        <end position="56"/>
    </location>
</feature>
<reference evidence="2" key="1">
    <citation type="submission" date="2021-05" db="EMBL/GenBank/DDBJ databases">
        <title>The genome of the haptophyte Pavlova lutheri (Diacronema luteri, Pavlovales) - a model for lipid biosynthesis in eukaryotic algae.</title>
        <authorList>
            <person name="Hulatt C.J."/>
            <person name="Posewitz M.C."/>
        </authorList>
    </citation>
    <scope>NUCLEOTIDE SEQUENCE</scope>
    <source>
        <strain evidence="2">NIVA-4/92</strain>
    </source>
</reference>
<evidence type="ECO:0000313" key="2">
    <source>
        <dbReference type="EMBL" id="KAG8468142.1"/>
    </source>
</evidence>
<feature type="compositionally biased region" description="Polar residues" evidence="1">
    <location>
        <begin position="121"/>
        <end position="131"/>
    </location>
</feature>
<feature type="region of interest" description="Disordered" evidence="1">
    <location>
        <begin position="241"/>
        <end position="269"/>
    </location>
</feature>
<dbReference type="OrthoDB" id="10656212at2759"/>
<sequence length="430" mass="44074">MAGEGRISVTPGKSALRNISAEPGQVVVPPVARNTKAAEHDAAVASSPVAPTTPSSVGGVARLHLSGSARRVLASGNASIRAFLTDATAPARVPGNRSTGDHVLNRRPQAPSTPVRERADSITSNGAQRNSVLKSGAKRVFAPVAPSPSPVRVPLFSAVARAKPTSAHADPARSPAPPQPHRTPSRVSLALEELTALGYTPSRLSMRAFGDDPLTAEVHCPEAPAAADAPPQLQADTAPLVLQGSPQPSSPPAAHSPDGRDNEGAAQPARGRACVGLRVGCGAQRVAVPFALPPAGSMADAAAAIEIGRSLLRQAALGAASTPTSARKAKRGARELEALGDAPSGGSCAKYAVARVADPVHKAQMGADEALTPVRRSARLASHGTPKMPGATDSLAHGELAERPLSELLEQAHYAYMPNKALLWRHDDGH</sequence>
<comment type="caution">
    <text evidence="2">The sequence shown here is derived from an EMBL/GenBank/DDBJ whole genome shotgun (WGS) entry which is preliminary data.</text>
</comment>
<evidence type="ECO:0000256" key="1">
    <source>
        <dbReference type="SAM" id="MobiDB-lite"/>
    </source>
</evidence>
<accession>A0A8J6CAY4</accession>
<protein>
    <submittedName>
        <fullName evidence="2">Uncharacterized protein</fullName>
    </submittedName>
</protein>
<dbReference type="AlphaFoldDB" id="A0A8J6CAY4"/>
<proteinExistence type="predicted"/>
<feature type="region of interest" description="Disordered" evidence="1">
    <location>
        <begin position="34"/>
        <end position="56"/>
    </location>
</feature>